<keyword evidence="2 11" id="KW-0812">Transmembrane</keyword>
<evidence type="ECO:0000256" key="3">
    <source>
        <dbReference type="ARBA" id="ARBA00022729"/>
    </source>
</evidence>
<feature type="transmembrane region" description="Helical" evidence="11">
    <location>
        <begin position="191"/>
        <end position="214"/>
    </location>
</feature>
<feature type="signal peptide" evidence="12">
    <location>
        <begin position="1"/>
        <end position="19"/>
    </location>
</feature>
<dbReference type="AlphaFoldDB" id="G0VJR4"/>
<evidence type="ECO:0000313" key="13">
    <source>
        <dbReference type="EMBL" id="CCC71745.1"/>
    </source>
</evidence>
<evidence type="ECO:0000256" key="5">
    <source>
        <dbReference type="ARBA" id="ARBA00022989"/>
    </source>
</evidence>
<reference key="2">
    <citation type="submission" date="2011-08" db="EMBL/GenBank/DDBJ databases">
        <title>Genome sequence of Naumovozyma castellii.</title>
        <authorList>
            <person name="Gordon J.L."/>
            <person name="Armisen D."/>
            <person name="Proux-Wera E."/>
            <person name="OhEigeartaigh S.S."/>
            <person name="Byrne K.P."/>
            <person name="Wolfe K.H."/>
        </authorList>
    </citation>
    <scope>NUCLEOTIDE SEQUENCE</scope>
    <source>
        <strain>Type strain:CBS 4309</strain>
    </source>
</reference>
<protein>
    <recommendedName>
        <fullName evidence="9">Increased recombination centers protein 22</fullName>
    </recommendedName>
</protein>
<dbReference type="STRING" id="1064592.G0VJR4"/>
<evidence type="ECO:0000256" key="4">
    <source>
        <dbReference type="ARBA" id="ARBA00022824"/>
    </source>
</evidence>
<evidence type="ECO:0000313" key="14">
    <source>
        <dbReference type="Proteomes" id="UP000001640"/>
    </source>
</evidence>
<dbReference type="FunCoup" id="G0VJR4">
    <property type="interactions" value="46"/>
</dbReference>
<evidence type="ECO:0000256" key="12">
    <source>
        <dbReference type="SAM" id="SignalP"/>
    </source>
</evidence>
<feature type="region of interest" description="Disordered" evidence="10">
    <location>
        <begin position="230"/>
        <end position="256"/>
    </location>
</feature>
<comment type="subcellular location">
    <subcellularLocation>
        <location evidence="1">Endoplasmic reticulum membrane</location>
        <topology evidence="1">Single-pass type I membrane protein</topology>
    </subcellularLocation>
</comment>
<dbReference type="Proteomes" id="UP000001640">
    <property type="component" value="Chromosome 9"/>
</dbReference>
<accession>G0VJR4</accession>
<evidence type="ECO:0000256" key="1">
    <source>
        <dbReference type="ARBA" id="ARBA00004115"/>
    </source>
</evidence>
<dbReference type="EMBL" id="HE576760">
    <property type="protein sequence ID" value="CCC71745.1"/>
    <property type="molecule type" value="Genomic_DNA"/>
</dbReference>
<reference evidence="13 14" key="1">
    <citation type="journal article" date="2011" name="Proc. Natl. Acad. Sci. U.S.A.">
        <title>Evolutionary erosion of yeast sex chromosomes by mating-type switching accidents.</title>
        <authorList>
            <person name="Gordon J.L."/>
            <person name="Armisen D."/>
            <person name="Proux-Wera E."/>
            <person name="Oheigeartaigh S.S."/>
            <person name="Byrne K.P."/>
            <person name="Wolfe K.H."/>
        </authorList>
    </citation>
    <scope>NUCLEOTIDE SEQUENCE [LARGE SCALE GENOMIC DNA]</scope>
    <source>
        <strain evidence="14">ATCC 76901 / BCRC 22586 / CBS 4309 / NBRC 1992 / NRRL Y-12630</strain>
    </source>
</reference>
<evidence type="ECO:0000256" key="7">
    <source>
        <dbReference type="ARBA" id="ARBA00037565"/>
    </source>
</evidence>
<dbReference type="GO" id="GO:0005789">
    <property type="term" value="C:endoplasmic reticulum membrane"/>
    <property type="evidence" value="ECO:0007669"/>
    <property type="project" value="UniProtKB-SubCell"/>
</dbReference>
<keyword evidence="6 11" id="KW-0472">Membrane</keyword>
<dbReference type="KEGG" id="ncs:NCAS_0I00770"/>
<dbReference type="InterPro" id="IPR005595">
    <property type="entry name" value="TRAP_alpha"/>
</dbReference>
<dbReference type="RefSeq" id="XP_003678090.1">
    <property type="nucleotide sequence ID" value="XM_003678042.1"/>
</dbReference>
<dbReference type="OMA" id="DKSEWLP"/>
<evidence type="ECO:0000256" key="8">
    <source>
        <dbReference type="ARBA" id="ARBA00038311"/>
    </source>
</evidence>
<sequence>MKFINLACLSLLTASLTFAQEDSEQQQEHFDVDAAAEDQPLIQEPVATEEQEQESQGLPQINLNITYDILERLDEDRANILEFQNLDFATLNYTFTNYEDSNVTVTGVSGNILTMPNGQMAANVTLGEIGPVEVAINDTVVFQQQLQFELPDGQYYLVPIVHLTKEDRDLRVTAPPSFIEIMEPPMSFFNWQFLLTQFTILAVCAAGGYYTFVVRPQAFANDKKRVDKKKLKELDAQRPRDEDKSEWLPKEYKAKA</sequence>
<evidence type="ECO:0000256" key="9">
    <source>
        <dbReference type="ARBA" id="ARBA00040085"/>
    </source>
</evidence>
<dbReference type="InParanoid" id="G0VJR4"/>
<organism evidence="13 14">
    <name type="scientific">Naumovozyma castellii</name>
    <name type="common">Yeast</name>
    <name type="synonym">Saccharomyces castellii</name>
    <dbReference type="NCBI Taxonomy" id="27288"/>
    <lineage>
        <taxon>Eukaryota</taxon>
        <taxon>Fungi</taxon>
        <taxon>Dikarya</taxon>
        <taxon>Ascomycota</taxon>
        <taxon>Saccharomycotina</taxon>
        <taxon>Saccharomycetes</taxon>
        <taxon>Saccharomycetales</taxon>
        <taxon>Saccharomycetaceae</taxon>
        <taxon>Naumovozyma</taxon>
    </lineage>
</organism>
<dbReference type="OrthoDB" id="1926781at2759"/>
<proteinExistence type="inferred from homology"/>
<keyword evidence="3 12" id="KW-0732">Signal</keyword>
<comment type="similarity">
    <text evidence="8">Belongs to the IRC22 family.</text>
</comment>
<evidence type="ECO:0000256" key="2">
    <source>
        <dbReference type="ARBA" id="ARBA00022692"/>
    </source>
</evidence>
<keyword evidence="4" id="KW-0256">Endoplasmic reticulum</keyword>
<dbReference type="GeneID" id="96905435"/>
<comment type="function">
    <text evidence="7">Is probably involved in a pathway contributing to genomic integrity.</text>
</comment>
<evidence type="ECO:0000256" key="10">
    <source>
        <dbReference type="SAM" id="MobiDB-lite"/>
    </source>
</evidence>
<keyword evidence="5 11" id="KW-1133">Transmembrane helix</keyword>
<name>G0VJR4_NAUCA</name>
<dbReference type="Pfam" id="PF03896">
    <property type="entry name" value="TRAP_alpha"/>
    <property type="match status" value="1"/>
</dbReference>
<dbReference type="HOGENOM" id="CLU_078554_1_0_1"/>
<evidence type="ECO:0000256" key="11">
    <source>
        <dbReference type="SAM" id="Phobius"/>
    </source>
</evidence>
<gene>
    <name evidence="13" type="primary">NCAS0I00770</name>
    <name evidence="13" type="ordered locus">NCAS_0I00770</name>
</gene>
<feature type="chain" id="PRO_5003410785" description="Increased recombination centers protein 22" evidence="12">
    <location>
        <begin position="20"/>
        <end position="256"/>
    </location>
</feature>
<dbReference type="eggNOG" id="ENOG502S3VP">
    <property type="taxonomic scope" value="Eukaryota"/>
</dbReference>
<evidence type="ECO:0000256" key="6">
    <source>
        <dbReference type="ARBA" id="ARBA00023136"/>
    </source>
</evidence>
<keyword evidence="14" id="KW-1185">Reference proteome</keyword>